<accession>G4TYW8</accession>
<gene>
    <name evidence="2" type="ORF">PIIN_10504</name>
</gene>
<feature type="compositionally biased region" description="Polar residues" evidence="1">
    <location>
        <begin position="7"/>
        <end position="16"/>
    </location>
</feature>
<dbReference type="HOGENOM" id="CLU_2334449_0_0_1"/>
<name>G4TYW8_SERID</name>
<dbReference type="EMBL" id="CAFZ01000798">
    <property type="protein sequence ID" value="CCA76511.1"/>
    <property type="molecule type" value="Genomic_DNA"/>
</dbReference>
<organism evidence="2 3">
    <name type="scientific">Serendipita indica (strain DSM 11827)</name>
    <name type="common">Root endophyte fungus</name>
    <name type="synonym">Piriformospora indica</name>
    <dbReference type="NCBI Taxonomy" id="1109443"/>
    <lineage>
        <taxon>Eukaryota</taxon>
        <taxon>Fungi</taxon>
        <taxon>Dikarya</taxon>
        <taxon>Basidiomycota</taxon>
        <taxon>Agaricomycotina</taxon>
        <taxon>Agaricomycetes</taxon>
        <taxon>Sebacinales</taxon>
        <taxon>Serendipitaceae</taxon>
        <taxon>Serendipita</taxon>
    </lineage>
</organism>
<evidence type="ECO:0000256" key="1">
    <source>
        <dbReference type="SAM" id="MobiDB-lite"/>
    </source>
</evidence>
<feature type="compositionally biased region" description="Polar residues" evidence="1">
    <location>
        <begin position="31"/>
        <end position="46"/>
    </location>
</feature>
<evidence type="ECO:0000313" key="2">
    <source>
        <dbReference type="EMBL" id="CCA76511.1"/>
    </source>
</evidence>
<proteinExistence type="predicted"/>
<sequence>MVYGTASLDTQSSTDASPPVPQLPASAETRMPSNRSNLLVPGSSSHGGQAGATARGGTVLVETDAGRSTVLRTSTNLAADVDAEDMSEVMTKLRSLKA</sequence>
<feature type="region of interest" description="Disordered" evidence="1">
    <location>
        <begin position="1"/>
        <end position="58"/>
    </location>
</feature>
<comment type="caution">
    <text evidence="2">The sequence shown here is derived from an EMBL/GenBank/DDBJ whole genome shotgun (WGS) entry which is preliminary data.</text>
</comment>
<dbReference type="AlphaFoldDB" id="G4TYW8"/>
<keyword evidence="3" id="KW-1185">Reference proteome</keyword>
<protein>
    <submittedName>
        <fullName evidence="2">Uncharacterized protein</fullName>
    </submittedName>
</protein>
<dbReference type="InParanoid" id="G4TYW8"/>
<evidence type="ECO:0000313" key="3">
    <source>
        <dbReference type="Proteomes" id="UP000007148"/>
    </source>
</evidence>
<dbReference type="Proteomes" id="UP000007148">
    <property type="component" value="Unassembled WGS sequence"/>
</dbReference>
<reference evidence="2 3" key="1">
    <citation type="journal article" date="2011" name="PLoS Pathog.">
        <title>Endophytic Life Strategies Decoded by Genome and Transcriptome Analyses of the Mutualistic Root Symbiont Piriformospora indica.</title>
        <authorList>
            <person name="Zuccaro A."/>
            <person name="Lahrmann U."/>
            <person name="Guldener U."/>
            <person name="Langen G."/>
            <person name="Pfiffi S."/>
            <person name="Biedenkopf D."/>
            <person name="Wong P."/>
            <person name="Samans B."/>
            <person name="Grimm C."/>
            <person name="Basiewicz M."/>
            <person name="Murat C."/>
            <person name="Martin F."/>
            <person name="Kogel K.H."/>
        </authorList>
    </citation>
    <scope>NUCLEOTIDE SEQUENCE [LARGE SCALE GENOMIC DNA]</scope>
    <source>
        <strain evidence="2 3">DSM 11827</strain>
    </source>
</reference>